<keyword evidence="20" id="KW-0378">Hydrolase</keyword>
<dbReference type="InterPro" id="IPR000210">
    <property type="entry name" value="BTB/POZ_dom"/>
</dbReference>
<evidence type="ECO:0000256" key="3">
    <source>
        <dbReference type="ARBA" id="ARBA00022499"/>
    </source>
</evidence>
<feature type="compositionally biased region" description="Basic and acidic residues" evidence="17">
    <location>
        <begin position="199"/>
        <end position="222"/>
    </location>
</feature>
<evidence type="ECO:0000256" key="17">
    <source>
        <dbReference type="SAM" id="MobiDB-lite"/>
    </source>
</evidence>
<evidence type="ECO:0000259" key="18">
    <source>
        <dbReference type="PROSITE" id="PS50097"/>
    </source>
</evidence>
<feature type="compositionally biased region" description="Polar residues" evidence="17">
    <location>
        <begin position="228"/>
        <end position="238"/>
    </location>
</feature>
<feature type="region of interest" description="Disordered" evidence="17">
    <location>
        <begin position="1732"/>
        <end position="1791"/>
    </location>
</feature>
<feature type="compositionally biased region" description="Pro residues" evidence="17">
    <location>
        <begin position="88"/>
        <end position="180"/>
    </location>
</feature>
<accession>A0AAJ8B689</accession>
<dbReference type="GO" id="GO:0000712">
    <property type="term" value="P:resolution of meiotic recombination intermediates"/>
    <property type="evidence" value="ECO:0007669"/>
    <property type="project" value="TreeGrafter"/>
</dbReference>
<feature type="compositionally biased region" description="Acidic residues" evidence="17">
    <location>
        <begin position="939"/>
        <end position="954"/>
    </location>
</feature>
<feature type="region of interest" description="Disordered" evidence="17">
    <location>
        <begin position="463"/>
        <end position="491"/>
    </location>
</feature>
<feature type="region of interest" description="Disordered" evidence="17">
    <location>
        <begin position="327"/>
        <end position="353"/>
    </location>
</feature>
<keyword evidence="6" id="KW-0677">Repeat</keyword>
<evidence type="ECO:0000256" key="6">
    <source>
        <dbReference type="ARBA" id="ARBA00022737"/>
    </source>
</evidence>
<reference evidence="20" key="1">
    <citation type="submission" date="2025-08" db="UniProtKB">
        <authorList>
            <consortium name="RefSeq"/>
        </authorList>
    </citation>
    <scope>IDENTIFICATION</scope>
    <source>
        <tissue evidence="20">Brain</tissue>
    </source>
</reference>
<feature type="region of interest" description="Disordered" evidence="17">
    <location>
        <begin position="1859"/>
        <end position="1884"/>
    </location>
</feature>
<comment type="subcellular location">
    <subcellularLocation>
        <location evidence="1">Nucleus</location>
    </subcellularLocation>
</comment>
<feature type="compositionally biased region" description="Polar residues" evidence="17">
    <location>
        <begin position="396"/>
        <end position="405"/>
    </location>
</feature>
<feature type="region of interest" description="Disordered" evidence="17">
    <location>
        <begin position="396"/>
        <end position="430"/>
    </location>
</feature>
<feature type="compositionally biased region" description="Basic and acidic residues" evidence="17">
    <location>
        <begin position="1394"/>
        <end position="1407"/>
    </location>
</feature>
<feature type="region of interest" description="Disordered" evidence="17">
    <location>
        <begin position="926"/>
        <end position="1120"/>
    </location>
</feature>
<dbReference type="GO" id="GO:0006260">
    <property type="term" value="P:DNA replication"/>
    <property type="evidence" value="ECO:0007669"/>
    <property type="project" value="InterPro"/>
</dbReference>
<keyword evidence="20" id="KW-0540">Nuclease</keyword>
<feature type="region of interest" description="Disordered" evidence="17">
    <location>
        <begin position="40"/>
        <end position="272"/>
    </location>
</feature>
<dbReference type="GO" id="GO:0008270">
    <property type="term" value="F:zinc ion binding"/>
    <property type="evidence" value="ECO:0007669"/>
    <property type="project" value="UniProtKB-KW"/>
</dbReference>
<comment type="similarity">
    <text evidence="2">Belongs to the SLX4 family.</text>
</comment>
<evidence type="ECO:0000256" key="10">
    <source>
        <dbReference type="ARBA" id="ARBA00022843"/>
    </source>
</evidence>
<feature type="compositionally biased region" description="Acidic residues" evidence="17">
    <location>
        <begin position="1476"/>
        <end position="1488"/>
    </location>
</feature>
<evidence type="ECO:0000256" key="8">
    <source>
        <dbReference type="ARBA" id="ARBA00022771"/>
    </source>
</evidence>
<evidence type="ECO:0000256" key="5">
    <source>
        <dbReference type="ARBA" id="ARBA00022723"/>
    </source>
</evidence>
<keyword evidence="11" id="KW-0233">DNA recombination</keyword>
<comment type="subunit">
    <text evidence="15">Forms a heterodimer with SLX1A/GIYD1. Interacts with ERCC4/XPF; catalytic subunit of the ERCC4-ERCC1 endonuclease. Interacts with MUS81; catalytic subunit of the MUS81-EME1 endonuclease. Interacts with MSH2; component of the MSH2-MSH3 mismatch repair complex. Interacts with TERF2-TERF2IP. Interacts with PLK1 and SLX4IP.</text>
</comment>
<feature type="region of interest" description="Disordered" evidence="17">
    <location>
        <begin position="573"/>
        <end position="631"/>
    </location>
</feature>
<feature type="compositionally biased region" description="Pro residues" evidence="17">
    <location>
        <begin position="336"/>
        <end position="347"/>
    </location>
</feature>
<dbReference type="PROSITE" id="PS50097">
    <property type="entry name" value="BTB"/>
    <property type="match status" value="1"/>
</dbReference>
<dbReference type="Proteomes" id="UP000694890">
    <property type="component" value="Linkage group LG5"/>
</dbReference>
<evidence type="ECO:0000256" key="13">
    <source>
        <dbReference type="ARBA" id="ARBA00023242"/>
    </source>
</evidence>
<keyword evidence="10" id="KW-0832">Ubl conjugation</keyword>
<feature type="compositionally biased region" description="Polar residues" evidence="17">
    <location>
        <begin position="1031"/>
        <end position="1043"/>
    </location>
</feature>
<dbReference type="GO" id="GO:0006281">
    <property type="term" value="P:DNA repair"/>
    <property type="evidence" value="ECO:0007669"/>
    <property type="project" value="UniProtKB-KW"/>
</dbReference>
<feature type="compositionally biased region" description="Basic and acidic residues" evidence="17">
    <location>
        <begin position="1079"/>
        <end position="1100"/>
    </location>
</feature>
<dbReference type="SUPFAM" id="SSF54695">
    <property type="entry name" value="POZ domain"/>
    <property type="match status" value="1"/>
</dbReference>
<proteinExistence type="inferred from homology"/>
<keyword evidence="3" id="KW-1017">Isopeptide bond</keyword>
<evidence type="ECO:0000256" key="12">
    <source>
        <dbReference type="ARBA" id="ARBA00023204"/>
    </source>
</evidence>
<feature type="domain" description="BTB" evidence="18">
    <location>
        <begin position="742"/>
        <end position="816"/>
    </location>
</feature>
<feature type="compositionally biased region" description="Basic residues" evidence="17">
    <location>
        <begin position="52"/>
        <end position="73"/>
    </location>
</feature>
<dbReference type="CDD" id="cd22999">
    <property type="entry name" value="SAP_SLX4"/>
    <property type="match status" value="1"/>
</dbReference>
<feature type="compositionally biased region" description="Basic and acidic residues" evidence="17">
    <location>
        <begin position="929"/>
        <end position="938"/>
    </location>
</feature>
<feature type="compositionally biased region" description="Polar residues" evidence="17">
    <location>
        <begin position="1333"/>
        <end position="1351"/>
    </location>
</feature>
<dbReference type="GO" id="GO:0033557">
    <property type="term" value="C:Slx1-Slx4 complex"/>
    <property type="evidence" value="ECO:0007669"/>
    <property type="project" value="InterPro"/>
</dbReference>
<feature type="compositionally biased region" description="Polar residues" evidence="17">
    <location>
        <begin position="1010"/>
        <end position="1022"/>
    </location>
</feature>
<dbReference type="RefSeq" id="XP_050926706.1">
    <property type="nucleotide sequence ID" value="XM_051070749.1"/>
</dbReference>
<keyword evidence="8" id="KW-0863">Zinc-finger</keyword>
<feature type="region of interest" description="Disordered" evidence="17">
    <location>
        <begin position="1527"/>
        <end position="1599"/>
    </location>
</feature>
<dbReference type="FunFam" id="3.30.710.10:FF:000116">
    <property type="entry name" value="SLX4 structure-specific endonuclease subunit"/>
    <property type="match status" value="1"/>
</dbReference>
<dbReference type="SMART" id="SM00225">
    <property type="entry name" value="BTB"/>
    <property type="match status" value="1"/>
</dbReference>
<dbReference type="CTD" id="84464"/>
<keyword evidence="12" id="KW-0234">DNA repair</keyword>
<evidence type="ECO:0000256" key="2">
    <source>
        <dbReference type="ARBA" id="ARBA00006661"/>
    </source>
</evidence>
<feature type="region of interest" description="Disordered" evidence="17">
    <location>
        <begin position="872"/>
        <end position="906"/>
    </location>
</feature>
<feature type="region of interest" description="Disordered" evidence="17">
    <location>
        <begin position="1692"/>
        <end position="1719"/>
    </location>
</feature>
<keyword evidence="9" id="KW-0862">Zinc</keyword>
<dbReference type="Pfam" id="PF09494">
    <property type="entry name" value="Slx4"/>
    <property type="match status" value="1"/>
</dbReference>
<feature type="compositionally biased region" description="Low complexity" evidence="17">
    <location>
        <begin position="1413"/>
        <end position="1451"/>
    </location>
</feature>
<dbReference type="PANTHER" id="PTHR21541">
    <property type="entry name" value="BTB POZ DOMAIN CONTAINING 12"/>
    <property type="match status" value="1"/>
</dbReference>
<feature type="compositionally biased region" description="Basic and acidic residues" evidence="17">
    <location>
        <begin position="701"/>
        <end position="719"/>
    </location>
</feature>
<keyword evidence="4" id="KW-0597">Phosphoprotein</keyword>
<evidence type="ECO:0000256" key="15">
    <source>
        <dbReference type="ARBA" id="ARBA00064578"/>
    </source>
</evidence>
<feature type="compositionally biased region" description="Polar residues" evidence="17">
    <location>
        <begin position="1166"/>
        <end position="1183"/>
    </location>
</feature>
<evidence type="ECO:0000256" key="14">
    <source>
        <dbReference type="ARBA" id="ARBA00029496"/>
    </source>
</evidence>
<dbReference type="PANTHER" id="PTHR21541:SF3">
    <property type="entry name" value="STRUCTURE-SPECIFIC ENDONUCLEASE SUBUNIT SLX4"/>
    <property type="match status" value="1"/>
</dbReference>
<feature type="compositionally biased region" description="Polar residues" evidence="17">
    <location>
        <begin position="1220"/>
        <end position="1238"/>
    </location>
</feature>
<keyword evidence="20" id="KW-0255">Endonuclease</keyword>
<feature type="compositionally biased region" description="Basic residues" evidence="17">
    <location>
        <begin position="1866"/>
        <end position="1875"/>
    </location>
</feature>
<feature type="compositionally biased region" description="Polar residues" evidence="17">
    <location>
        <begin position="1296"/>
        <end position="1316"/>
    </location>
</feature>
<dbReference type="GO" id="GO:0004519">
    <property type="term" value="F:endonuclease activity"/>
    <property type="evidence" value="ECO:0007669"/>
    <property type="project" value="UniProtKB-KW"/>
</dbReference>
<evidence type="ECO:0000256" key="11">
    <source>
        <dbReference type="ARBA" id="ARBA00023172"/>
    </source>
</evidence>
<dbReference type="InterPro" id="IPR018574">
    <property type="entry name" value="Structure-sp_endonuc_su_Slx4"/>
</dbReference>
<feature type="compositionally biased region" description="Basic and acidic residues" evidence="17">
    <location>
        <begin position="883"/>
        <end position="893"/>
    </location>
</feature>
<feature type="compositionally biased region" description="Basic and acidic residues" evidence="17">
    <location>
        <begin position="958"/>
        <end position="969"/>
    </location>
</feature>
<gene>
    <name evidence="20" type="primary">slx4</name>
</gene>
<feature type="compositionally biased region" description="Acidic residues" evidence="17">
    <location>
        <begin position="872"/>
        <end position="881"/>
    </location>
</feature>
<evidence type="ECO:0000256" key="9">
    <source>
        <dbReference type="ARBA" id="ARBA00022833"/>
    </source>
</evidence>
<name>A0AAJ8B689_LATCA</name>
<dbReference type="Gene3D" id="3.30.710.10">
    <property type="entry name" value="Potassium Channel Kv1.1, Chain A"/>
    <property type="match status" value="1"/>
</dbReference>
<dbReference type="GO" id="GO:0032206">
    <property type="term" value="P:positive regulation of telomere maintenance"/>
    <property type="evidence" value="ECO:0007669"/>
    <property type="project" value="UniProtKB-ARBA"/>
</dbReference>
<evidence type="ECO:0000256" key="16">
    <source>
        <dbReference type="ARBA" id="ARBA00076095"/>
    </source>
</evidence>
<evidence type="ECO:0000313" key="20">
    <source>
        <dbReference type="RefSeq" id="XP_050926706.1"/>
    </source>
</evidence>
<feature type="region of interest" description="Disordered" evidence="17">
    <location>
        <begin position="1161"/>
        <end position="1511"/>
    </location>
</feature>
<feature type="compositionally biased region" description="Low complexity" evidence="17">
    <location>
        <begin position="1248"/>
        <end position="1258"/>
    </location>
</feature>
<keyword evidence="5" id="KW-0479">Metal-binding</keyword>
<organism evidence="19 20">
    <name type="scientific">Lates calcarifer</name>
    <name type="common">Barramundi</name>
    <name type="synonym">Holocentrus calcarifer</name>
    <dbReference type="NCBI Taxonomy" id="8187"/>
    <lineage>
        <taxon>Eukaryota</taxon>
        <taxon>Metazoa</taxon>
        <taxon>Chordata</taxon>
        <taxon>Craniata</taxon>
        <taxon>Vertebrata</taxon>
        <taxon>Euteleostomi</taxon>
        <taxon>Actinopterygii</taxon>
        <taxon>Neopterygii</taxon>
        <taxon>Teleostei</taxon>
        <taxon>Neoteleostei</taxon>
        <taxon>Acanthomorphata</taxon>
        <taxon>Carangaria</taxon>
        <taxon>Carangaria incertae sedis</taxon>
        <taxon>Centropomidae</taxon>
        <taxon>Lates</taxon>
    </lineage>
</organism>
<feature type="compositionally biased region" description="Pro residues" evidence="17">
    <location>
        <begin position="252"/>
        <end position="263"/>
    </location>
</feature>
<feature type="region of interest" description="Disordered" evidence="17">
    <location>
        <begin position="701"/>
        <end position="721"/>
    </location>
</feature>
<feature type="compositionally biased region" description="Polar residues" evidence="17">
    <location>
        <begin position="1533"/>
        <end position="1542"/>
    </location>
</feature>
<protein>
    <recommendedName>
        <fullName evidence="14">Structure-specific endonuclease subunit SLX4</fullName>
    </recommendedName>
    <alternativeName>
        <fullName evidence="16">BTB/POZ domain-containing protein 12</fullName>
    </alternativeName>
</protein>
<sequence>MARRLVTLGLKSPAPSLSALEQANERPVEALGVTQEMLGRQLRSQQQQQHHQQLHHHHQQQQLHHLHQHHQQLHHQQQQQLHHQPAAAAPPPPPAAAAPPPPPPPAAAAAAAPPPSGAPPPPTAVAAPPPPPPPSAAPPPPAAAAAPPPPSAAAPPPPSAATPSAAAPPPPTAVAAPPVPAAAAPPTAAPPPAAGPGPRAERGLRAKDKVLLRMQQFKRESPQRMTHKNQSQPTNQENDSGHHPQPQKQAGPPSPLRADPPQPCSSNLQVESDEALALKLQQELDREAAEAETVDLEDGGLFFCQICHRDLSHMTPDGRTQHLNRCLDKSEESAPAAPPPPPPPGVPDCPICGKKFKSQKSRSAHLKRCSSDLGVPPAVLLEALQRQAEETQNALTTNTLAQTGGTKRKAPPKPGLPVRKKPRKKTDPLDEDTMVALALSSSMLEQEREAGRKLQTEIAASHTSMAPELKWRPDAGKGRGKKKKGAVPRPPPLLLVQDAQEALVRLQERVSALLLRTRPPTPPTPTCCPSSLPGCSGAAPLWEKSALLNSSSTCLSDFYTPELREFITPWESTTTNKASSSDGNRLESSLQPVSEGTPVTRTRSSILPSSAQTVASSPAPSTPGTGQLPVGSQTLRDLMEVAEDGMTLTQCGYTTSGPDKDKQSRVSLSTNLHLSGFVLEEAEEQADLCSSGFLPETIHTLSEDTRSRDQPRADMEQGSHRSVALSRLASNLSSMVNNPQLSDLQLQVDSGEVYFAHSFMVYARCPLLAEMVHESGFGVREEGMPAAQRVLMSDVPGQAVFTLLQYLYTAHCSIPASLRPHVLELASRFDMQELQQLCELHQEEADDMNHEENVNDQTGQAFIELLRSMWTEEDEEDEGTDTDGAKDEERGSEENGQTDDVTSGEREICEEQVNEEELEEIYEFAATQRKREEEKNSVEEEEKVDDGEDGEEVLAELTEPKKGLSEKTPKLSSQLEPDPSLDRSCSRLFTDSWGVYEEKDPSSSSSSTSGLPKTHTSQSQRGHSSHKPSCKFSSRTLLHSSPSLVDDLFPSPPHSTSNLPIPGLSPAQLGNWGGGGGDKGTDAAEWEAVKESPSLKRESQGPRSICVAVSPGSPSKKEEPELIVLSDSSEEMEVDLAVLSSRSPSPRSPCTVQNLQSYTRIKPQSVPRSTGPTVENRVFSSLEFSPGDPPAASVQRHPGSGCEQSPVDCSPEVSWLIPSTPVQPGRCSSSTQTKSSMCRTRLFPKGDSSSPSSASSSPGPRLHNRLKTSSSGTRASAHAGPTESSVPRLKPDEAGPNSSSLDLSFSPKGKSNYNSSKSREEFAAPLCQPKFSHLSSSTHCHPLQASLNTDTPLHIQPQPHSSTPLHTELDPRPVLPAASPLHSSLKKQRSNSQGRDRAPSESPEKTELVSFHLSPLSDPSDLPSSSSHRGLQSSQRHSKSSSESGCSVESSSQKRTGIRNEEGEGETECQNKDTCDEGEQEEAEEEGRETEVAESSFRQSFMDEPPIAFNDSWGLDACVEANPGCFSLRLEDSTGSNQQEHSQGQRDAPRSSSSTDCPSPPMNSSPSKTHSAPPIATIQARTSSSFTPTPPNPNNSFLDSKIWDSWVEEDAVEALPLSQRVNPSAQLKTPVSSRSKKRRSLVPITPMPHYSDMDTPELKNKLNRFGVRPLPKRQMILKLKEIHQYTHQLVSSDSEDEALTTGRAAQKPPSTTSAGAGSRLVSCARTVTFKEPRAPAAMKHKGGEGEEELLSASQGSNTSSTAASEESERSNPVLCLSSDGDSDSDGGVSASQAANRLQDRLQAVRSFILSDSGLYSQILQYQPLVLSQLQERLKAAGIRLGAARLVDYLDSQCITFTTAKPGHPAPSRRHGKKTKTAGERGAKRKKVVTAMI</sequence>
<evidence type="ECO:0000256" key="4">
    <source>
        <dbReference type="ARBA" id="ARBA00022553"/>
    </source>
</evidence>
<evidence type="ECO:0000256" key="1">
    <source>
        <dbReference type="ARBA" id="ARBA00004123"/>
    </source>
</evidence>
<dbReference type="InterPro" id="IPR011333">
    <property type="entry name" value="SKP1/BTB/POZ_sf"/>
</dbReference>
<dbReference type="GeneID" id="108885400"/>
<keyword evidence="13" id="KW-0539">Nucleus</keyword>
<evidence type="ECO:0000256" key="7">
    <source>
        <dbReference type="ARBA" id="ARBA00022763"/>
    </source>
</evidence>
<dbReference type="GO" id="GO:0090656">
    <property type="term" value="P:t-circle formation"/>
    <property type="evidence" value="ECO:0007669"/>
    <property type="project" value="UniProtKB-ARBA"/>
</dbReference>
<dbReference type="Pfam" id="PF00651">
    <property type="entry name" value="BTB"/>
    <property type="match status" value="1"/>
</dbReference>
<keyword evidence="7" id="KW-0227">DNA damage</keyword>
<feature type="compositionally biased region" description="Low complexity" evidence="17">
    <location>
        <begin position="74"/>
        <end position="87"/>
    </location>
</feature>
<evidence type="ECO:0000313" key="19">
    <source>
        <dbReference type="Proteomes" id="UP000694890"/>
    </source>
</evidence>